<dbReference type="HOGENOM" id="CLU_071454_1_1_9"/>
<dbReference type="AlphaFoldDB" id="Q0AZG4"/>
<dbReference type="eggNOG" id="ENOG50330Z5">
    <property type="taxonomic scope" value="Bacteria"/>
</dbReference>
<name>Q0AZG4_SYNWW</name>
<feature type="compositionally biased region" description="Basic and acidic residues" evidence="1">
    <location>
        <begin position="96"/>
        <end position="116"/>
    </location>
</feature>
<feature type="transmembrane region" description="Helical" evidence="2">
    <location>
        <begin position="25"/>
        <end position="43"/>
    </location>
</feature>
<dbReference type="STRING" id="335541.Swol_0556"/>
<dbReference type="Proteomes" id="UP000001968">
    <property type="component" value="Chromosome"/>
</dbReference>
<reference evidence="4" key="1">
    <citation type="journal article" date="2010" name="Environ. Microbiol.">
        <title>The genome of Syntrophomonas wolfei: new insights into syntrophic metabolism and biohydrogen production.</title>
        <authorList>
            <person name="Sieber J.R."/>
            <person name="Sims D.R."/>
            <person name="Han C."/>
            <person name="Kim E."/>
            <person name="Lykidis A."/>
            <person name="Lapidus A.L."/>
            <person name="McDonnald E."/>
            <person name="Rohlin L."/>
            <person name="Culley D.E."/>
            <person name="Gunsalus R."/>
            <person name="McInerney M.J."/>
        </authorList>
    </citation>
    <scope>NUCLEOTIDE SEQUENCE [LARGE SCALE GENOMIC DNA]</scope>
    <source>
        <strain evidence="4">DSM 2245B / Goettingen</strain>
    </source>
</reference>
<evidence type="ECO:0000256" key="2">
    <source>
        <dbReference type="SAM" id="Phobius"/>
    </source>
</evidence>
<keyword evidence="2" id="KW-0472">Membrane</keyword>
<organism evidence="3 4">
    <name type="scientific">Syntrophomonas wolfei subsp. wolfei (strain DSM 2245B / Goettingen)</name>
    <dbReference type="NCBI Taxonomy" id="335541"/>
    <lineage>
        <taxon>Bacteria</taxon>
        <taxon>Bacillati</taxon>
        <taxon>Bacillota</taxon>
        <taxon>Clostridia</taxon>
        <taxon>Eubacteriales</taxon>
        <taxon>Syntrophomonadaceae</taxon>
        <taxon>Syntrophomonas</taxon>
    </lineage>
</organism>
<gene>
    <name evidence="3" type="ordered locus">Swol_0556</name>
</gene>
<keyword evidence="2" id="KW-1133">Transmembrane helix</keyword>
<evidence type="ECO:0008006" key="5">
    <source>
        <dbReference type="Google" id="ProtNLM"/>
    </source>
</evidence>
<dbReference type="EMBL" id="CP000448">
    <property type="protein sequence ID" value="ABI67890.1"/>
    <property type="molecule type" value="Genomic_DNA"/>
</dbReference>
<protein>
    <recommendedName>
        <fullName evidence="5">Stage III sporulation protein AG</fullName>
    </recommendedName>
</protein>
<evidence type="ECO:0000313" key="4">
    <source>
        <dbReference type="Proteomes" id="UP000001968"/>
    </source>
</evidence>
<dbReference type="OrthoDB" id="1634070at2"/>
<evidence type="ECO:0000256" key="1">
    <source>
        <dbReference type="SAM" id="MobiDB-lite"/>
    </source>
</evidence>
<keyword evidence="4" id="KW-1185">Reference proteome</keyword>
<keyword evidence="2" id="KW-0812">Transmembrane</keyword>
<dbReference type="KEGG" id="swo:Swol_0556"/>
<feature type="region of interest" description="Disordered" evidence="1">
    <location>
        <begin position="48"/>
        <end position="67"/>
    </location>
</feature>
<dbReference type="RefSeq" id="WP_011639995.1">
    <property type="nucleotide sequence ID" value="NC_008346.1"/>
</dbReference>
<sequence length="193" mass="21206">MLDEWLRKSQDGPGRNSWFSGKKNRYILVILICFGLLALIWPMSKVEKNPPAPASGEHQREEARSVKSQMAGELEAILSEINGAGKVEVSLSLSSDGHKTFASNRRDEKRETEESQTRGIKKNSSEESRVEDLAVSSGAPVLVEERFPEVLGVLVVADGGGRAEVKERLTDATATLLNISPHRVRVMPRKGGE</sequence>
<accession>Q0AZG4</accession>
<evidence type="ECO:0000313" key="3">
    <source>
        <dbReference type="EMBL" id="ABI67890.1"/>
    </source>
</evidence>
<proteinExistence type="predicted"/>
<feature type="region of interest" description="Disordered" evidence="1">
    <location>
        <begin position="95"/>
        <end position="131"/>
    </location>
</feature>